<accession>A4BJB1</accession>
<dbReference type="NCBIfam" id="TIGR02532">
    <property type="entry name" value="IV_pilin_GFxxxE"/>
    <property type="match status" value="1"/>
</dbReference>
<dbReference type="OrthoDB" id="5654254at2"/>
<feature type="transmembrane region" description="Helical" evidence="2">
    <location>
        <begin position="7"/>
        <end position="27"/>
    </location>
</feature>
<keyword evidence="4" id="KW-1185">Reference proteome</keyword>
<dbReference type="Pfam" id="PF07963">
    <property type="entry name" value="N_methyl"/>
    <property type="match status" value="1"/>
</dbReference>
<gene>
    <name evidence="3" type="ORF">MED297_03180</name>
</gene>
<organism evidence="3 4">
    <name type="scientific">Reinekea blandensis MED297</name>
    <dbReference type="NCBI Taxonomy" id="314283"/>
    <lineage>
        <taxon>Bacteria</taxon>
        <taxon>Pseudomonadati</taxon>
        <taxon>Pseudomonadota</taxon>
        <taxon>Gammaproteobacteria</taxon>
        <taxon>Oceanospirillales</taxon>
        <taxon>Saccharospirillaceae</taxon>
        <taxon>Reinekea</taxon>
    </lineage>
</organism>
<dbReference type="RefSeq" id="WP_008047339.1">
    <property type="nucleotide sequence ID" value="NZ_CH724154.1"/>
</dbReference>
<keyword evidence="2" id="KW-0812">Transmembrane</keyword>
<sequence length="181" mass="18201">MKKQQGFTLIELIMVIVILGILSAFALPRFADLSDNAENSAIEGVLGAVRSASSIAHANALANSDSTETSLEGTVIALVNGYPDANGAGASPNGASGTGYGISEAASLDGVLVLHETATGFGTTRTDANDSILIALESRIGSPCFTYQEAATDSTPVISDIGSLGEGTTDSGLADADNTCS</sequence>
<dbReference type="EMBL" id="AAOE01000032">
    <property type="protein sequence ID" value="EAR07769.1"/>
    <property type="molecule type" value="Genomic_DNA"/>
</dbReference>
<dbReference type="SUPFAM" id="SSF54523">
    <property type="entry name" value="Pili subunits"/>
    <property type="match status" value="1"/>
</dbReference>
<protein>
    <submittedName>
        <fullName evidence="3">Type II secretory pathway, pseudopilin PulG</fullName>
    </submittedName>
</protein>
<evidence type="ECO:0000313" key="3">
    <source>
        <dbReference type="EMBL" id="EAR07769.1"/>
    </source>
</evidence>
<dbReference type="Proteomes" id="UP000005953">
    <property type="component" value="Unassembled WGS sequence"/>
</dbReference>
<evidence type="ECO:0000256" key="1">
    <source>
        <dbReference type="SAM" id="MobiDB-lite"/>
    </source>
</evidence>
<keyword evidence="2" id="KW-0472">Membrane</keyword>
<name>A4BJB1_9GAMM</name>
<dbReference type="PROSITE" id="PS00409">
    <property type="entry name" value="PROKAR_NTER_METHYL"/>
    <property type="match status" value="1"/>
</dbReference>
<evidence type="ECO:0000256" key="2">
    <source>
        <dbReference type="SAM" id="Phobius"/>
    </source>
</evidence>
<feature type="region of interest" description="Disordered" evidence="1">
    <location>
        <begin position="158"/>
        <end position="181"/>
    </location>
</feature>
<dbReference type="Gene3D" id="3.30.700.10">
    <property type="entry name" value="Glycoprotein, Type 4 Pilin"/>
    <property type="match status" value="1"/>
</dbReference>
<evidence type="ECO:0000313" key="4">
    <source>
        <dbReference type="Proteomes" id="UP000005953"/>
    </source>
</evidence>
<proteinExistence type="predicted"/>
<keyword evidence="2" id="KW-1133">Transmembrane helix</keyword>
<dbReference type="STRING" id="314283.MED297_03180"/>
<dbReference type="InterPro" id="IPR045584">
    <property type="entry name" value="Pilin-like"/>
</dbReference>
<dbReference type="HOGENOM" id="CLU_098637_3_2_6"/>
<dbReference type="InterPro" id="IPR012902">
    <property type="entry name" value="N_methyl_site"/>
</dbReference>
<reference evidence="3 4" key="1">
    <citation type="submission" date="2006-02" db="EMBL/GenBank/DDBJ databases">
        <authorList>
            <person name="Pinhassi J."/>
            <person name="Pedros-Alio C."/>
            <person name="Ferriera S."/>
            <person name="Johnson J."/>
            <person name="Kravitz S."/>
            <person name="Halpern A."/>
            <person name="Remington K."/>
            <person name="Beeson K."/>
            <person name="Tran B."/>
            <person name="Rogers Y.-H."/>
            <person name="Friedman R."/>
            <person name="Venter J.C."/>
        </authorList>
    </citation>
    <scope>NUCLEOTIDE SEQUENCE [LARGE SCALE GENOMIC DNA]</scope>
    <source>
        <strain evidence="3 4">MED297</strain>
    </source>
</reference>
<dbReference type="AlphaFoldDB" id="A4BJB1"/>
<comment type="caution">
    <text evidence="3">The sequence shown here is derived from an EMBL/GenBank/DDBJ whole genome shotgun (WGS) entry which is preliminary data.</text>
</comment>